<evidence type="ECO:0000256" key="2">
    <source>
        <dbReference type="ARBA" id="ARBA00022559"/>
    </source>
</evidence>
<dbReference type="Gene3D" id="1.10.489.10">
    <property type="entry name" value="Chloroperoxidase-like"/>
    <property type="match status" value="1"/>
</dbReference>
<dbReference type="PANTHER" id="PTHR33577">
    <property type="entry name" value="STERIGMATOCYSTIN BIOSYNTHESIS PEROXIDASE STCC-RELATED"/>
    <property type="match status" value="1"/>
</dbReference>
<keyword evidence="2" id="KW-0575">Peroxidase</keyword>
<sequence length="249" mass="27109">MALLSLSTFLNSSSDSRQNPALEVESRPWTSPEHSFRAPQKGDARSPCPALNALANHGFINHSGKNISASSLISSLTSVYHLSTPLAATMTSVASLCCGDIFTGISLEGLAAHNKIEHDASLVHDNAAPGARYAPTDVNWKLVNDLVTRYSAGMGLEDLAEVRLRREGKLRSELDVIHEDLGHGEAALIWLIMRDNSTDRISTQTIKEWLGHERLPETYTPPSEEITVGTLTTVSSQVEKVMDTLKHTI</sequence>
<comment type="similarity">
    <text evidence="7">Belongs to the chloroperoxidase family.</text>
</comment>
<dbReference type="GO" id="GO:0046872">
    <property type="term" value="F:metal ion binding"/>
    <property type="evidence" value="ECO:0007669"/>
    <property type="project" value="UniProtKB-KW"/>
</dbReference>
<proteinExistence type="inferred from homology"/>
<evidence type="ECO:0000256" key="7">
    <source>
        <dbReference type="ARBA" id="ARBA00025795"/>
    </source>
</evidence>
<evidence type="ECO:0000256" key="1">
    <source>
        <dbReference type="ARBA" id="ARBA00001970"/>
    </source>
</evidence>
<accession>A0A9P5Q5U2</accession>
<evidence type="ECO:0000313" key="10">
    <source>
        <dbReference type="EMBL" id="KAF9075626.1"/>
    </source>
</evidence>
<evidence type="ECO:0000313" key="11">
    <source>
        <dbReference type="Proteomes" id="UP000772434"/>
    </source>
</evidence>
<dbReference type="Proteomes" id="UP000772434">
    <property type="component" value="Unassembled WGS sequence"/>
</dbReference>
<name>A0A9P5Q5U2_9AGAR</name>
<keyword evidence="5" id="KW-0560">Oxidoreductase</keyword>
<dbReference type="InterPro" id="IPR036851">
    <property type="entry name" value="Chloroperoxidase-like_sf"/>
</dbReference>
<feature type="domain" description="Heme haloperoxidase family profile" evidence="9">
    <location>
        <begin position="32"/>
        <end position="238"/>
    </location>
</feature>
<feature type="compositionally biased region" description="Basic and acidic residues" evidence="8">
    <location>
        <begin position="34"/>
        <end position="44"/>
    </location>
</feature>
<evidence type="ECO:0000256" key="3">
    <source>
        <dbReference type="ARBA" id="ARBA00022617"/>
    </source>
</evidence>
<keyword evidence="6" id="KW-0408">Iron</keyword>
<dbReference type="Pfam" id="PF01328">
    <property type="entry name" value="Peroxidase_2"/>
    <property type="match status" value="1"/>
</dbReference>
<dbReference type="OrthoDB" id="407298at2759"/>
<dbReference type="SUPFAM" id="SSF47571">
    <property type="entry name" value="Cloroperoxidase"/>
    <property type="match status" value="1"/>
</dbReference>
<evidence type="ECO:0000259" key="9">
    <source>
        <dbReference type="PROSITE" id="PS51405"/>
    </source>
</evidence>
<protein>
    <submittedName>
        <fullName evidence="10">Cloroperoxidase</fullName>
    </submittedName>
</protein>
<keyword evidence="3" id="KW-0349">Heme</keyword>
<dbReference type="AlphaFoldDB" id="A0A9P5Q5U2"/>
<organism evidence="10 11">
    <name type="scientific">Rhodocollybia butyracea</name>
    <dbReference type="NCBI Taxonomy" id="206335"/>
    <lineage>
        <taxon>Eukaryota</taxon>
        <taxon>Fungi</taxon>
        <taxon>Dikarya</taxon>
        <taxon>Basidiomycota</taxon>
        <taxon>Agaricomycotina</taxon>
        <taxon>Agaricomycetes</taxon>
        <taxon>Agaricomycetidae</taxon>
        <taxon>Agaricales</taxon>
        <taxon>Marasmiineae</taxon>
        <taxon>Omphalotaceae</taxon>
        <taxon>Rhodocollybia</taxon>
    </lineage>
</organism>
<evidence type="ECO:0000256" key="4">
    <source>
        <dbReference type="ARBA" id="ARBA00022723"/>
    </source>
</evidence>
<comment type="cofactor">
    <cofactor evidence="1">
        <name>heme b</name>
        <dbReference type="ChEBI" id="CHEBI:60344"/>
    </cofactor>
</comment>
<keyword evidence="11" id="KW-1185">Reference proteome</keyword>
<keyword evidence="4" id="KW-0479">Metal-binding</keyword>
<feature type="compositionally biased region" description="Low complexity" evidence="8">
    <location>
        <begin position="1"/>
        <end position="16"/>
    </location>
</feature>
<evidence type="ECO:0000256" key="8">
    <source>
        <dbReference type="SAM" id="MobiDB-lite"/>
    </source>
</evidence>
<dbReference type="PANTHER" id="PTHR33577:SF9">
    <property type="entry name" value="PEROXIDASE STCC"/>
    <property type="match status" value="1"/>
</dbReference>
<evidence type="ECO:0000256" key="6">
    <source>
        <dbReference type="ARBA" id="ARBA00023004"/>
    </source>
</evidence>
<reference evidence="10" key="1">
    <citation type="submission" date="2020-11" db="EMBL/GenBank/DDBJ databases">
        <authorList>
            <consortium name="DOE Joint Genome Institute"/>
            <person name="Ahrendt S."/>
            <person name="Riley R."/>
            <person name="Andreopoulos W."/>
            <person name="Labutti K."/>
            <person name="Pangilinan J."/>
            <person name="Ruiz-Duenas F.J."/>
            <person name="Barrasa J.M."/>
            <person name="Sanchez-Garcia M."/>
            <person name="Camarero S."/>
            <person name="Miyauchi S."/>
            <person name="Serrano A."/>
            <person name="Linde D."/>
            <person name="Babiker R."/>
            <person name="Drula E."/>
            <person name="Ayuso-Fernandez I."/>
            <person name="Pacheco R."/>
            <person name="Padilla G."/>
            <person name="Ferreira P."/>
            <person name="Barriuso J."/>
            <person name="Kellner H."/>
            <person name="Castanera R."/>
            <person name="Alfaro M."/>
            <person name="Ramirez L."/>
            <person name="Pisabarro A.G."/>
            <person name="Kuo A."/>
            <person name="Tritt A."/>
            <person name="Lipzen A."/>
            <person name="He G."/>
            <person name="Yan M."/>
            <person name="Ng V."/>
            <person name="Cullen D."/>
            <person name="Martin F."/>
            <person name="Rosso M.-N."/>
            <person name="Henrissat B."/>
            <person name="Hibbett D."/>
            <person name="Martinez A.T."/>
            <person name="Grigoriev I.V."/>
        </authorList>
    </citation>
    <scope>NUCLEOTIDE SEQUENCE</scope>
    <source>
        <strain evidence="10">AH 40177</strain>
    </source>
</reference>
<evidence type="ECO:0000256" key="5">
    <source>
        <dbReference type="ARBA" id="ARBA00023002"/>
    </source>
</evidence>
<comment type="caution">
    <text evidence="10">The sequence shown here is derived from an EMBL/GenBank/DDBJ whole genome shotgun (WGS) entry which is preliminary data.</text>
</comment>
<dbReference type="EMBL" id="JADNRY010000009">
    <property type="protein sequence ID" value="KAF9075626.1"/>
    <property type="molecule type" value="Genomic_DNA"/>
</dbReference>
<feature type="region of interest" description="Disordered" evidence="8">
    <location>
        <begin position="1"/>
        <end position="45"/>
    </location>
</feature>
<dbReference type="InterPro" id="IPR000028">
    <property type="entry name" value="Chloroperoxidase"/>
</dbReference>
<dbReference type="PROSITE" id="PS51405">
    <property type="entry name" value="HEME_HALOPEROXIDASE"/>
    <property type="match status" value="1"/>
</dbReference>
<dbReference type="GO" id="GO:0004601">
    <property type="term" value="F:peroxidase activity"/>
    <property type="evidence" value="ECO:0007669"/>
    <property type="project" value="UniProtKB-KW"/>
</dbReference>
<gene>
    <name evidence="10" type="ORF">BDP27DRAFT_1212282</name>
</gene>